<reference evidence="4" key="1">
    <citation type="journal article" date="2019" name="Int. J. Syst. Evol. Microbiol.">
        <title>The Global Catalogue of Microorganisms (GCM) 10K type strain sequencing project: providing services to taxonomists for standard genome sequencing and annotation.</title>
        <authorList>
            <consortium name="The Broad Institute Genomics Platform"/>
            <consortium name="The Broad Institute Genome Sequencing Center for Infectious Disease"/>
            <person name="Wu L."/>
            <person name="Ma J."/>
        </authorList>
    </citation>
    <scope>NUCLEOTIDE SEQUENCE [LARGE SCALE GENOMIC DNA]</scope>
    <source>
        <strain evidence="4">JCM 31319</strain>
    </source>
</reference>
<name>A0ABW3SRI2_9BACT</name>
<evidence type="ECO:0000256" key="1">
    <source>
        <dbReference type="SAM" id="MobiDB-lite"/>
    </source>
</evidence>
<feature type="region of interest" description="Disordered" evidence="1">
    <location>
        <begin position="193"/>
        <end position="220"/>
    </location>
</feature>
<evidence type="ECO:0000313" key="4">
    <source>
        <dbReference type="Proteomes" id="UP001597094"/>
    </source>
</evidence>
<feature type="domain" description="DUF4099" evidence="2">
    <location>
        <begin position="15"/>
        <end position="95"/>
    </location>
</feature>
<gene>
    <name evidence="3" type="ORF">ACFQ2O_14720</name>
</gene>
<dbReference type="Proteomes" id="UP001597094">
    <property type="component" value="Unassembled WGS sequence"/>
</dbReference>
<keyword evidence="4" id="KW-1185">Reference proteome</keyword>
<accession>A0ABW3SRI2</accession>
<sequence>IFLYVLYVIGLNMNFDIKDLPYAQFEKLGLSKKEVLDMKPEDLASMLSGNRTGLMTLNVELGGGQRFEADVKLSLFRNPDNSLSLQVHPVRAHVRNDIGATEKEIEQLQRGKLLLRDHTARNGETEKHFFQLDPETNEIVRARVRDFLVPNAIKDVVLSADQKEQLRQGKVVGLESKDTNQIIRARVDLTQPRGFTARAETPQQGISRSEGDVKPPGPKR</sequence>
<feature type="non-terminal residue" evidence="3">
    <location>
        <position position="1"/>
    </location>
</feature>
<evidence type="ECO:0000259" key="2">
    <source>
        <dbReference type="Pfam" id="PF13351"/>
    </source>
</evidence>
<evidence type="ECO:0000313" key="3">
    <source>
        <dbReference type="EMBL" id="MFD1187469.1"/>
    </source>
</evidence>
<protein>
    <submittedName>
        <fullName evidence="3">DUF4099 domain-containing protein</fullName>
    </submittedName>
</protein>
<comment type="caution">
    <text evidence="3">The sequence shown here is derived from an EMBL/GenBank/DDBJ whole genome shotgun (WGS) entry which is preliminary data.</text>
</comment>
<organism evidence="3 4">
    <name type="scientific">Pontibacter rugosus</name>
    <dbReference type="NCBI Taxonomy" id="1745966"/>
    <lineage>
        <taxon>Bacteria</taxon>
        <taxon>Pseudomonadati</taxon>
        <taxon>Bacteroidota</taxon>
        <taxon>Cytophagia</taxon>
        <taxon>Cytophagales</taxon>
        <taxon>Hymenobacteraceae</taxon>
        <taxon>Pontibacter</taxon>
    </lineage>
</organism>
<dbReference type="InterPro" id="IPR025343">
    <property type="entry name" value="DUF4099"/>
</dbReference>
<dbReference type="RefSeq" id="WP_377529037.1">
    <property type="nucleotide sequence ID" value="NZ_JBHTLD010000144.1"/>
</dbReference>
<proteinExistence type="predicted"/>
<dbReference type="Pfam" id="PF13351">
    <property type="entry name" value="DUF4099"/>
    <property type="match status" value="1"/>
</dbReference>
<dbReference type="EMBL" id="JBHTLD010000144">
    <property type="protein sequence ID" value="MFD1187469.1"/>
    <property type="molecule type" value="Genomic_DNA"/>
</dbReference>